<dbReference type="SUPFAM" id="SSF53933">
    <property type="entry name" value="Microbial ribonucleases"/>
    <property type="match status" value="1"/>
</dbReference>
<evidence type="ECO:0000256" key="2">
    <source>
        <dbReference type="ARBA" id="ARBA00022801"/>
    </source>
</evidence>
<feature type="chain" id="PRO_5001761730" evidence="3">
    <location>
        <begin position="25"/>
        <end position="117"/>
    </location>
</feature>
<accession>A0A081PFG5</accession>
<evidence type="ECO:0000256" key="3">
    <source>
        <dbReference type="SAM" id="SignalP"/>
    </source>
</evidence>
<keyword evidence="2" id="KW-0378">Hydrolase</keyword>
<protein>
    <submittedName>
        <fullName evidence="4">Uncharacterized protein</fullName>
    </submittedName>
</protein>
<evidence type="ECO:0000313" key="5">
    <source>
        <dbReference type="Proteomes" id="UP000028007"/>
    </source>
</evidence>
<dbReference type="Pfam" id="PF00545">
    <property type="entry name" value="Ribonuclease"/>
    <property type="match status" value="1"/>
</dbReference>
<feature type="signal peptide" evidence="3">
    <location>
        <begin position="1"/>
        <end position="24"/>
    </location>
</feature>
<dbReference type="AlphaFoldDB" id="A0A081PFG5"/>
<evidence type="ECO:0000256" key="1">
    <source>
        <dbReference type="ARBA" id="ARBA00022722"/>
    </source>
</evidence>
<organism evidence="4 5">
    <name type="scientific">Pedobacter antarcticus 4BY</name>
    <dbReference type="NCBI Taxonomy" id="1358423"/>
    <lineage>
        <taxon>Bacteria</taxon>
        <taxon>Pseudomonadati</taxon>
        <taxon>Bacteroidota</taxon>
        <taxon>Sphingobacteriia</taxon>
        <taxon>Sphingobacteriales</taxon>
        <taxon>Sphingobacteriaceae</taxon>
        <taxon>Pedobacter</taxon>
    </lineage>
</organism>
<keyword evidence="5" id="KW-1185">Reference proteome</keyword>
<dbReference type="InterPro" id="IPR000026">
    <property type="entry name" value="N1-like"/>
</dbReference>
<evidence type="ECO:0000313" key="4">
    <source>
        <dbReference type="EMBL" id="KEQ29438.1"/>
    </source>
</evidence>
<dbReference type="Gene3D" id="3.10.450.30">
    <property type="entry name" value="Microbial ribonucleases"/>
    <property type="match status" value="1"/>
</dbReference>
<comment type="caution">
    <text evidence="4">The sequence shown here is derived from an EMBL/GenBank/DDBJ whole genome shotgun (WGS) entry which is preliminary data.</text>
</comment>
<dbReference type="RefSeq" id="WP_051759965.1">
    <property type="nucleotide sequence ID" value="NZ_JNFF01000072.1"/>
</dbReference>
<keyword evidence="3" id="KW-0732">Signal</keyword>
<dbReference type="GO" id="GO:0016787">
    <property type="term" value="F:hydrolase activity"/>
    <property type="evidence" value="ECO:0007669"/>
    <property type="project" value="UniProtKB-KW"/>
</dbReference>
<sequence>MKALRYYKWIGFFLLCFISFTPFQGNLNAQTQQVSKVPQKVYRIAGYIERNGRPMDGYVGGRRFQNRERLLPVQDSYKEYDVNPKIRGKNRGPERLILSARGSRYYTADHYRHFIKF</sequence>
<reference evidence="4 5" key="1">
    <citation type="journal article" date="1992" name="Int. J. Syst. Bacteriol.">
        <title>Sphingobacterium antarcticus sp. nov. a Psychrotrophic Bacterium from the Soils of Schirmacher Oasis, Antarctica.</title>
        <authorList>
            <person name="Shivaji S."/>
            <person name="Ray M.K."/>
            <person name="Rao N.S."/>
            <person name="Saiserr L."/>
            <person name="Jagannadham M.V."/>
            <person name="Kumar G.S."/>
            <person name="Reddy G."/>
            <person name="Bhargava P.M."/>
        </authorList>
    </citation>
    <scope>NUCLEOTIDE SEQUENCE [LARGE SCALE GENOMIC DNA]</scope>
    <source>
        <strain evidence="4 5">4BY</strain>
    </source>
</reference>
<dbReference type="Proteomes" id="UP000028007">
    <property type="component" value="Unassembled WGS sequence"/>
</dbReference>
<keyword evidence="1" id="KW-0540">Nuclease</keyword>
<dbReference type="InterPro" id="IPR016191">
    <property type="entry name" value="Ribonuclease/ribotoxin"/>
</dbReference>
<dbReference type="OrthoDB" id="9803442at2"/>
<dbReference type="eggNOG" id="COG4290">
    <property type="taxonomic scope" value="Bacteria"/>
</dbReference>
<gene>
    <name evidence="4" type="ORF">N180_03515</name>
</gene>
<dbReference type="GO" id="GO:0004521">
    <property type="term" value="F:RNA endonuclease activity"/>
    <property type="evidence" value="ECO:0007669"/>
    <property type="project" value="InterPro"/>
</dbReference>
<name>A0A081PFG5_9SPHI</name>
<dbReference type="GO" id="GO:0003723">
    <property type="term" value="F:RNA binding"/>
    <property type="evidence" value="ECO:0007669"/>
    <property type="project" value="InterPro"/>
</dbReference>
<proteinExistence type="predicted"/>
<dbReference type="EMBL" id="JNFF01000072">
    <property type="protein sequence ID" value="KEQ29438.1"/>
    <property type="molecule type" value="Genomic_DNA"/>
</dbReference>